<evidence type="ECO:0000313" key="8">
    <source>
        <dbReference type="Proteomes" id="UP001152759"/>
    </source>
</evidence>
<feature type="transmembrane region" description="Helical" evidence="5">
    <location>
        <begin position="471"/>
        <end position="489"/>
    </location>
</feature>
<organism evidence="7 8">
    <name type="scientific">Bemisia tabaci</name>
    <name type="common">Sweetpotato whitefly</name>
    <name type="synonym">Aleurodes tabaci</name>
    <dbReference type="NCBI Taxonomy" id="7038"/>
    <lineage>
        <taxon>Eukaryota</taxon>
        <taxon>Metazoa</taxon>
        <taxon>Ecdysozoa</taxon>
        <taxon>Arthropoda</taxon>
        <taxon>Hexapoda</taxon>
        <taxon>Insecta</taxon>
        <taxon>Pterygota</taxon>
        <taxon>Neoptera</taxon>
        <taxon>Paraneoptera</taxon>
        <taxon>Hemiptera</taxon>
        <taxon>Sternorrhyncha</taxon>
        <taxon>Aleyrodoidea</taxon>
        <taxon>Aleyrodidae</taxon>
        <taxon>Aleyrodinae</taxon>
        <taxon>Bemisia</taxon>
    </lineage>
</organism>
<evidence type="ECO:0000313" key="7">
    <source>
        <dbReference type="EMBL" id="CAH0381070.1"/>
    </source>
</evidence>
<dbReference type="PROSITE" id="PS50850">
    <property type="entry name" value="MFS"/>
    <property type="match status" value="1"/>
</dbReference>
<dbReference type="Gene3D" id="1.20.1250.20">
    <property type="entry name" value="MFS general substrate transporter like domains"/>
    <property type="match status" value="1"/>
</dbReference>
<comment type="subcellular location">
    <subcellularLocation>
        <location evidence="1">Membrane</location>
        <topology evidence="1">Multi-pass membrane protein</topology>
    </subcellularLocation>
</comment>
<feature type="transmembrane region" description="Helical" evidence="5">
    <location>
        <begin position="67"/>
        <end position="88"/>
    </location>
</feature>
<feature type="transmembrane region" description="Helical" evidence="5">
    <location>
        <begin position="123"/>
        <end position="145"/>
    </location>
</feature>
<dbReference type="GO" id="GO:0022857">
    <property type="term" value="F:transmembrane transporter activity"/>
    <property type="evidence" value="ECO:0007669"/>
    <property type="project" value="InterPro"/>
</dbReference>
<gene>
    <name evidence="7" type="ORF">BEMITA_LOCUS755</name>
</gene>
<name>A0A9P0EVZ2_BEMTA</name>
<feature type="transmembrane region" description="Helical" evidence="5">
    <location>
        <begin position="440"/>
        <end position="459"/>
    </location>
</feature>
<dbReference type="InterPro" id="IPR005828">
    <property type="entry name" value="MFS_sugar_transport-like"/>
</dbReference>
<evidence type="ECO:0000256" key="4">
    <source>
        <dbReference type="ARBA" id="ARBA00023136"/>
    </source>
</evidence>
<accession>A0A9P0EVZ2</accession>
<feature type="transmembrane region" description="Helical" evidence="5">
    <location>
        <begin position="406"/>
        <end position="428"/>
    </location>
</feature>
<feature type="transmembrane region" description="Helical" evidence="5">
    <location>
        <begin position="152"/>
        <end position="174"/>
    </location>
</feature>
<dbReference type="Proteomes" id="UP001152759">
    <property type="component" value="Chromosome 1"/>
</dbReference>
<dbReference type="Pfam" id="PF00083">
    <property type="entry name" value="Sugar_tr"/>
    <property type="match status" value="1"/>
</dbReference>
<feature type="transmembrane region" description="Helical" evidence="5">
    <location>
        <begin position="300"/>
        <end position="322"/>
    </location>
</feature>
<dbReference type="EMBL" id="OU963862">
    <property type="protein sequence ID" value="CAH0381070.1"/>
    <property type="molecule type" value="Genomic_DNA"/>
</dbReference>
<proteinExistence type="predicted"/>
<feature type="transmembrane region" description="Helical" evidence="5">
    <location>
        <begin position="100"/>
        <end position="117"/>
    </location>
</feature>
<evidence type="ECO:0000259" key="6">
    <source>
        <dbReference type="PROSITE" id="PS50850"/>
    </source>
</evidence>
<evidence type="ECO:0000256" key="2">
    <source>
        <dbReference type="ARBA" id="ARBA00022692"/>
    </source>
</evidence>
<dbReference type="GO" id="GO:0016020">
    <property type="term" value="C:membrane"/>
    <property type="evidence" value="ECO:0007669"/>
    <property type="project" value="UniProtKB-SubCell"/>
</dbReference>
<feature type="domain" description="Major facilitator superfamily (MFS) profile" evidence="6">
    <location>
        <begin position="31"/>
        <end position="494"/>
    </location>
</feature>
<reference evidence="7" key="1">
    <citation type="submission" date="2021-12" db="EMBL/GenBank/DDBJ databases">
        <authorList>
            <person name="King R."/>
        </authorList>
    </citation>
    <scope>NUCLEOTIDE SEQUENCE</scope>
</reference>
<evidence type="ECO:0000256" key="1">
    <source>
        <dbReference type="ARBA" id="ARBA00004141"/>
    </source>
</evidence>
<feature type="transmembrane region" description="Helical" evidence="5">
    <location>
        <begin position="368"/>
        <end position="386"/>
    </location>
</feature>
<keyword evidence="2 5" id="KW-0812">Transmembrane</keyword>
<feature type="transmembrane region" description="Helical" evidence="5">
    <location>
        <begin position="21"/>
        <end position="47"/>
    </location>
</feature>
<dbReference type="InterPro" id="IPR020846">
    <property type="entry name" value="MFS_dom"/>
</dbReference>
<keyword evidence="4 5" id="KW-0472">Membrane</keyword>
<dbReference type="PANTHER" id="PTHR48021:SF39">
    <property type="entry name" value="MAJOR FACILITATOR SUPERFAMILY (MFS) PROFILE DOMAIN-CONTAINING PROTEIN"/>
    <property type="match status" value="1"/>
</dbReference>
<evidence type="ECO:0000256" key="3">
    <source>
        <dbReference type="ARBA" id="ARBA00022989"/>
    </source>
</evidence>
<dbReference type="SUPFAM" id="SSF103473">
    <property type="entry name" value="MFS general substrate transporter"/>
    <property type="match status" value="1"/>
</dbReference>
<feature type="transmembrane region" description="Helical" evidence="5">
    <location>
        <begin position="342"/>
        <end position="361"/>
    </location>
</feature>
<dbReference type="PANTHER" id="PTHR48021">
    <property type="match status" value="1"/>
</dbReference>
<protein>
    <recommendedName>
        <fullName evidence="6">Major facilitator superfamily (MFS) profile domain-containing protein</fullName>
    </recommendedName>
</protein>
<dbReference type="InterPro" id="IPR050549">
    <property type="entry name" value="MFS_Trehalose_Transporter"/>
</dbReference>
<keyword evidence="3 5" id="KW-1133">Transmembrane helix</keyword>
<evidence type="ECO:0000256" key="5">
    <source>
        <dbReference type="SAM" id="Phobius"/>
    </source>
</evidence>
<sequence>MEDPYVPPRSDVKKISRFRQILPQIIATSATIVLYLTMGMIIGFPTILIPALTAKNSQDVLHLTMEQASWCGSVGCIFQPLGSIIAGLALQPLGCKKSMMLLNIPLIACWLIVHFATSNYALYFANGLFGCVMGLTTAPGLRYVIEISEPSLRGILVASTSLFISLGFSFIIFLNSLTDWRQTAAISASIPLLCIIILFQVPETPMWLVSKGRSDAALKSLRWLRGWTDAETVREEFEKIVSFTKNQNQKLLKRQWSGKVAEYKNCPTVEEAELAEPASTSQGLSERVRKMFKDMTRKEMLIPLTKCCIIFAINCFSGVPILRTYMVKIFDDLNLPVDPKKASVWVALMGMLGNIGCMFVIKKLKKKPLFLASLAGSALCLFSMAADLMGYLEGTVIASFHRWCHLTFAMALYFFWNLGIQPIAWSYLGEILPYKGRGPATSVASSFYFILTFVGIRTFPAMTEFLRLEGVLLFYAVVCAAGLFFTHFLPETEGRHLSDIQAQDKEGAETEKL</sequence>
<dbReference type="InterPro" id="IPR036259">
    <property type="entry name" value="MFS_trans_sf"/>
</dbReference>
<dbReference type="AlphaFoldDB" id="A0A9P0EVZ2"/>
<keyword evidence="8" id="KW-1185">Reference proteome</keyword>